<dbReference type="EnsemblMetazoa" id="XM_014387952.2">
    <property type="protein sequence ID" value="XP_014243438.1"/>
    <property type="gene ID" value="LOC106663257"/>
</dbReference>
<accession>A0A8I6RCF4</accession>
<dbReference type="PANTHER" id="PTHR11257">
    <property type="entry name" value="CHEMOSENSORY PROTEIN-RELATED"/>
    <property type="match status" value="1"/>
</dbReference>
<proteinExistence type="predicted"/>
<dbReference type="InterPro" id="IPR036682">
    <property type="entry name" value="OS_D_A10/PebIII_sf"/>
</dbReference>
<dbReference type="SUPFAM" id="SSF100910">
    <property type="entry name" value="Chemosensory protein Csp2"/>
    <property type="match status" value="1"/>
</dbReference>
<dbReference type="OrthoDB" id="6344725at2759"/>
<dbReference type="Gene3D" id="1.10.2080.10">
    <property type="entry name" value="Insect odorant-binding protein A10/Ejaculatory bulb-specific protein 3"/>
    <property type="match status" value="1"/>
</dbReference>
<evidence type="ECO:0000256" key="1">
    <source>
        <dbReference type="SAM" id="SignalP"/>
    </source>
</evidence>
<dbReference type="AlphaFoldDB" id="A0A8I6RCF4"/>
<sequence length="125" mass="14419">MSLRPLILLTFLFVLATSFEVPKGIAFDIDVDSVLNNKRLLDAYTKCFLDKGPCAGAPREMKKNFASIFSTNCSTCTKVQKKQVRSAFNKLREKKPQEFHKIFEKYNPGNTHLQRFLNWLKSNEL</sequence>
<evidence type="ECO:0008006" key="4">
    <source>
        <dbReference type="Google" id="ProtNLM"/>
    </source>
</evidence>
<dbReference type="Pfam" id="PF03392">
    <property type="entry name" value="OS-D"/>
    <property type="match status" value="1"/>
</dbReference>
<gene>
    <name evidence="2" type="primary">106663257</name>
</gene>
<feature type="signal peptide" evidence="1">
    <location>
        <begin position="1"/>
        <end position="18"/>
    </location>
</feature>
<feature type="chain" id="PRO_5035228466" description="Chemosensory protein" evidence="1">
    <location>
        <begin position="19"/>
        <end position="125"/>
    </location>
</feature>
<dbReference type="OMA" id="CAGAPRE"/>
<evidence type="ECO:0000313" key="3">
    <source>
        <dbReference type="Proteomes" id="UP000494040"/>
    </source>
</evidence>
<keyword evidence="1" id="KW-0732">Signal</keyword>
<reference evidence="2" key="1">
    <citation type="submission" date="2022-01" db="UniProtKB">
        <authorList>
            <consortium name="EnsemblMetazoa"/>
        </authorList>
    </citation>
    <scope>IDENTIFICATION</scope>
</reference>
<organism evidence="2 3">
    <name type="scientific">Cimex lectularius</name>
    <name type="common">Bed bug</name>
    <name type="synonym">Acanthia lectularia</name>
    <dbReference type="NCBI Taxonomy" id="79782"/>
    <lineage>
        <taxon>Eukaryota</taxon>
        <taxon>Metazoa</taxon>
        <taxon>Ecdysozoa</taxon>
        <taxon>Arthropoda</taxon>
        <taxon>Hexapoda</taxon>
        <taxon>Insecta</taxon>
        <taxon>Pterygota</taxon>
        <taxon>Neoptera</taxon>
        <taxon>Paraneoptera</taxon>
        <taxon>Hemiptera</taxon>
        <taxon>Heteroptera</taxon>
        <taxon>Panheteroptera</taxon>
        <taxon>Cimicomorpha</taxon>
        <taxon>Cimicidae</taxon>
        <taxon>Cimex</taxon>
    </lineage>
</organism>
<dbReference type="PANTHER" id="PTHR11257:SF13">
    <property type="entry name" value="GEO07322P1"/>
    <property type="match status" value="1"/>
</dbReference>
<dbReference type="Proteomes" id="UP000494040">
    <property type="component" value="Unassembled WGS sequence"/>
</dbReference>
<dbReference type="KEGG" id="clec:106663257"/>
<protein>
    <recommendedName>
        <fullName evidence="4">Chemosensory protein</fullName>
    </recommendedName>
</protein>
<name>A0A8I6RCF4_CIMLE</name>
<evidence type="ECO:0000313" key="2">
    <source>
        <dbReference type="EnsemblMetazoa" id="XP_014243438.1"/>
    </source>
</evidence>
<keyword evidence="3" id="KW-1185">Reference proteome</keyword>
<dbReference type="InterPro" id="IPR005055">
    <property type="entry name" value="A10/PebIII"/>
</dbReference>